<keyword evidence="6" id="KW-0245">EGF-like domain</keyword>
<feature type="domain" description="Laminin G" evidence="10">
    <location>
        <begin position="843"/>
        <end position="1033"/>
    </location>
</feature>
<accession>A0A2B4SVV2</accession>
<dbReference type="InterPro" id="IPR001791">
    <property type="entry name" value="Laminin_G"/>
</dbReference>
<dbReference type="InterPro" id="IPR050372">
    <property type="entry name" value="Neurexin-related_CASP"/>
</dbReference>
<dbReference type="Proteomes" id="UP000225706">
    <property type="component" value="Unassembled WGS sequence"/>
</dbReference>
<dbReference type="PROSITE" id="PS00010">
    <property type="entry name" value="ASX_HYDROXYL"/>
    <property type="match status" value="1"/>
</dbReference>
<dbReference type="InterPro" id="IPR003585">
    <property type="entry name" value="Neurexin-like"/>
</dbReference>
<comment type="caution">
    <text evidence="6">Lacks conserved residue(s) required for the propagation of feature annotation.</text>
</comment>
<dbReference type="InterPro" id="IPR013320">
    <property type="entry name" value="ConA-like_dom_sf"/>
</dbReference>
<evidence type="ECO:0000256" key="7">
    <source>
        <dbReference type="SAM" id="MobiDB-lite"/>
    </source>
</evidence>
<feature type="domain" description="EGF-like" evidence="11">
    <location>
        <begin position="382"/>
        <end position="419"/>
    </location>
</feature>
<dbReference type="OrthoDB" id="26719at2759"/>
<feature type="compositionally biased region" description="Basic and acidic residues" evidence="7">
    <location>
        <begin position="1029"/>
        <end position="1055"/>
    </location>
</feature>
<dbReference type="SMART" id="SM00282">
    <property type="entry name" value="LamG"/>
    <property type="match status" value="4"/>
</dbReference>
<dbReference type="GO" id="GO:0016020">
    <property type="term" value="C:membrane"/>
    <property type="evidence" value="ECO:0007669"/>
    <property type="project" value="UniProtKB-SubCell"/>
</dbReference>
<dbReference type="PROSITE" id="PS50026">
    <property type="entry name" value="EGF_3"/>
    <property type="match status" value="1"/>
</dbReference>
<dbReference type="STRING" id="50429.A0A2B4SVV2"/>
<name>A0A2B4SVV2_STYPI</name>
<dbReference type="SMART" id="SM00181">
    <property type="entry name" value="EGF"/>
    <property type="match status" value="2"/>
</dbReference>
<evidence type="ECO:0000256" key="9">
    <source>
        <dbReference type="SAM" id="SignalP"/>
    </source>
</evidence>
<keyword evidence="3 8" id="KW-1133">Transmembrane helix</keyword>
<dbReference type="InterPro" id="IPR000742">
    <property type="entry name" value="EGF"/>
</dbReference>
<keyword evidence="4 8" id="KW-0472">Membrane</keyword>
<dbReference type="CDD" id="cd00110">
    <property type="entry name" value="LamG"/>
    <property type="match status" value="3"/>
</dbReference>
<feature type="domain" description="Laminin G" evidence="10">
    <location>
        <begin position="24"/>
        <end position="214"/>
    </location>
</feature>
<dbReference type="PANTHER" id="PTHR15036:SF49">
    <property type="entry name" value="AXOTACTIN"/>
    <property type="match status" value="1"/>
</dbReference>
<evidence type="ECO:0000256" key="1">
    <source>
        <dbReference type="ARBA" id="ARBA00004167"/>
    </source>
</evidence>
<comment type="caution">
    <text evidence="12">The sequence shown here is derived from an EMBL/GenBank/DDBJ whole genome shotgun (WGS) entry which is preliminary data.</text>
</comment>
<dbReference type="Gene3D" id="2.10.25.10">
    <property type="entry name" value="Laminin"/>
    <property type="match status" value="2"/>
</dbReference>
<feature type="region of interest" description="Disordered" evidence="7">
    <location>
        <begin position="1024"/>
        <end position="1070"/>
    </location>
</feature>
<feature type="chain" id="PRO_5012044200" evidence="9">
    <location>
        <begin position="25"/>
        <end position="1145"/>
    </location>
</feature>
<keyword evidence="5" id="KW-1015">Disulfide bond</keyword>
<evidence type="ECO:0000256" key="5">
    <source>
        <dbReference type="ARBA" id="ARBA00023157"/>
    </source>
</evidence>
<dbReference type="Gene3D" id="2.60.120.200">
    <property type="match status" value="4"/>
</dbReference>
<feature type="transmembrane region" description="Helical" evidence="8">
    <location>
        <begin position="1077"/>
        <end position="1101"/>
    </location>
</feature>
<dbReference type="AlphaFoldDB" id="A0A2B4SVV2"/>
<evidence type="ECO:0000259" key="10">
    <source>
        <dbReference type="PROSITE" id="PS50025"/>
    </source>
</evidence>
<proteinExistence type="predicted"/>
<dbReference type="PROSITE" id="PS50025">
    <property type="entry name" value="LAM_G_DOMAIN"/>
    <property type="match status" value="4"/>
</dbReference>
<dbReference type="EMBL" id="LSMT01000014">
    <property type="protein sequence ID" value="PFX33213.1"/>
    <property type="molecule type" value="Genomic_DNA"/>
</dbReference>
<evidence type="ECO:0000256" key="8">
    <source>
        <dbReference type="SAM" id="Phobius"/>
    </source>
</evidence>
<evidence type="ECO:0000256" key="2">
    <source>
        <dbReference type="ARBA" id="ARBA00022692"/>
    </source>
</evidence>
<feature type="domain" description="Laminin G" evidence="10">
    <location>
        <begin position="633"/>
        <end position="803"/>
    </location>
</feature>
<evidence type="ECO:0000259" key="11">
    <source>
        <dbReference type="PROSITE" id="PS50026"/>
    </source>
</evidence>
<feature type="domain" description="Laminin G" evidence="10">
    <location>
        <begin position="206"/>
        <end position="380"/>
    </location>
</feature>
<sequence length="1145" mass="126368">MMGLRSFAAGVWLFHCLFIVFTLSLEREFPGSAYLKYAANDPTINSDEDKLTLQFKTVEPSGLLFHTQMGGGQSGDFVTVELFGGSLRYAVRLGGNDKINELLLGQDLNDGKPHRVDVVHADFAINVTLDGDSSQTKRSKITTKYKKLEIDVAIYVGGAPSFQNLLGVKSKFYFVGCLTDVKFEIVRGAPQGEIQFLKKDVVESVNVDMTKDRCSPLAFQPYTFSKPDSEFTFAIDKKISIAGSFKFRTYQKNGILLKQGDQQNGFTIKFGRSGVILSLMIKGTPSELTLPTNVNEPKVDAGNWITIKFSVSATDIKLEGYNNNLPVTKAPSAAVGNNFFHSDVTVGGFIGCMRDLKVNDKDFKPINGVSQVKGVEFDKCNIIDLCVFVPCLNGATCTTNGKELSCDCTGTGYKGEVCQLAEYGENCEATKRQLIGYGGKPTDRDYTIDLDGPGELPSVKLFCNMTADPAVTVIKTSNAKGKIITTGDKGTPSQPYTEDIKYVPNLKSAKALARNSEACKQYIYFGCKGAKLLSALEKVKTGYWVASNGLYRYYWGGAPPTMSSCACGVNKTCSDKSYRCNCDARDKSVWRSDSGWLTSTSDLPVTQVVFSDVNEGEANFSVGSLYCTGKTENTATIINEDGVITLDPWEPPSHGIISLLFKTPYAEGTILFNGDTTKDYFQLAIINKTSIRLEYNIGNGVNKIELSLANEKKLNDSKWHTVTVYRNMLQFGLKLDDEEKHIKNPLFKEKELNVAGKLNVGTNPRDVTKGFVGCIRGLTINGVSIDLEGLANSKEFSYVKGGCGAACDKDQCKLNSKCVDNYNVYQCDCSLTPFYGYYCSLDYGASFAEQASELTYTYPNPENAPGVDIVVGFKANSADKCGGDLLEITSKDSQDFFRISINSNKKLVFSFKSSMGDGSFEINPPENEDFCDLNRHTFSLIRRNEKLNYTVDGKDKKQRTDNRLKNPFSRMQTIIVGKKGDTGFKGCLTGVKVTPFSFDKTNSAISPIKDYVYDGKTKGYTASGISANSKEKCGEEPEVPEGKPTPRDPSKRDGASPKTNPYDPTSGRRTDDDNKTAIIVVVVLILVLLLVVLLIVIYWYWARHKGEYHTHEDDDELKSTDPYIDMNTTRKTMSEDTEKKKEWFI</sequence>
<dbReference type="Pfam" id="PF02210">
    <property type="entry name" value="Laminin_G_2"/>
    <property type="match status" value="4"/>
</dbReference>
<dbReference type="SMART" id="SM00294">
    <property type="entry name" value="4.1m"/>
    <property type="match status" value="1"/>
</dbReference>
<evidence type="ECO:0000256" key="4">
    <source>
        <dbReference type="ARBA" id="ARBA00023136"/>
    </source>
</evidence>
<dbReference type="InterPro" id="IPR000152">
    <property type="entry name" value="EGF-type_Asp/Asn_hydroxyl_site"/>
</dbReference>
<organism evidence="12 13">
    <name type="scientific">Stylophora pistillata</name>
    <name type="common">Smooth cauliflower coral</name>
    <dbReference type="NCBI Taxonomy" id="50429"/>
    <lineage>
        <taxon>Eukaryota</taxon>
        <taxon>Metazoa</taxon>
        <taxon>Cnidaria</taxon>
        <taxon>Anthozoa</taxon>
        <taxon>Hexacorallia</taxon>
        <taxon>Scleractinia</taxon>
        <taxon>Astrocoeniina</taxon>
        <taxon>Pocilloporidae</taxon>
        <taxon>Stylophora</taxon>
    </lineage>
</organism>
<feature type="signal peptide" evidence="9">
    <location>
        <begin position="1"/>
        <end position="24"/>
    </location>
</feature>
<comment type="subcellular location">
    <subcellularLocation>
        <location evidence="1">Membrane</location>
        <topology evidence="1">Single-pass membrane protein</topology>
    </subcellularLocation>
</comment>
<reference evidence="13" key="1">
    <citation type="journal article" date="2017" name="bioRxiv">
        <title>Comparative analysis of the genomes of Stylophora pistillata and Acropora digitifera provides evidence for extensive differences between species of corals.</title>
        <authorList>
            <person name="Voolstra C.R."/>
            <person name="Li Y."/>
            <person name="Liew Y.J."/>
            <person name="Baumgarten S."/>
            <person name="Zoccola D."/>
            <person name="Flot J.-F."/>
            <person name="Tambutte S."/>
            <person name="Allemand D."/>
            <person name="Aranda M."/>
        </authorList>
    </citation>
    <scope>NUCLEOTIDE SEQUENCE [LARGE SCALE GENOMIC DNA]</scope>
</reference>
<evidence type="ECO:0000256" key="6">
    <source>
        <dbReference type="PROSITE-ProRule" id="PRU00076"/>
    </source>
</evidence>
<keyword evidence="9" id="KW-0732">Signal</keyword>
<dbReference type="PANTHER" id="PTHR15036">
    <property type="entry name" value="PIKACHURIN-LIKE PROTEIN"/>
    <property type="match status" value="1"/>
</dbReference>
<evidence type="ECO:0000256" key="3">
    <source>
        <dbReference type="ARBA" id="ARBA00022989"/>
    </source>
</evidence>
<dbReference type="Gene3D" id="2.60.120.1000">
    <property type="match status" value="1"/>
</dbReference>
<keyword evidence="2 8" id="KW-0812">Transmembrane</keyword>
<gene>
    <name evidence="12" type="primary">Cntnap2</name>
    <name evidence="12" type="ORF">AWC38_SpisGene1889</name>
</gene>
<dbReference type="SUPFAM" id="SSF49899">
    <property type="entry name" value="Concanavalin A-like lectins/glucanases"/>
    <property type="match status" value="4"/>
</dbReference>
<keyword evidence="13" id="KW-1185">Reference proteome</keyword>
<protein>
    <submittedName>
        <fullName evidence="12">Contactin-associated protein-like 2</fullName>
    </submittedName>
</protein>
<evidence type="ECO:0000313" key="12">
    <source>
        <dbReference type="EMBL" id="PFX33213.1"/>
    </source>
</evidence>
<evidence type="ECO:0000313" key="13">
    <source>
        <dbReference type="Proteomes" id="UP000225706"/>
    </source>
</evidence>